<protein>
    <submittedName>
        <fullName evidence="3">Kinase</fullName>
    </submittedName>
</protein>
<dbReference type="RefSeq" id="WP_086855032.1">
    <property type="nucleotide sequence ID" value="NZ_BAAASE010000003.1"/>
</dbReference>
<dbReference type="GO" id="GO:0016301">
    <property type="term" value="F:kinase activity"/>
    <property type="evidence" value="ECO:0007669"/>
    <property type="project" value="UniProtKB-KW"/>
</dbReference>
<gene>
    <name evidence="3" type="ORF">GCM10010255_24140</name>
</gene>
<name>A0ABP5V5R8_9ACTN</name>
<comment type="caution">
    <text evidence="3">The sequence shown here is derived from an EMBL/GenBank/DDBJ whole genome shotgun (WGS) entry which is preliminary data.</text>
</comment>
<evidence type="ECO:0000259" key="2">
    <source>
        <dbReference type="Pfam" id="PF00288"/>
    </source>
</evidence>
<dbReference type="PIRSF" id="PIRSF033887">
    <property type="entry name" value="PduX"/>
    <property type="match status" value="1"/>
</dbReference>
<keyword evidence="1 3" id="KW-0418">Kinase</keyword>
<sequence length="325" mass="34135">MRGDTIDEGTAHAPPATTWAAQAALPVGSGSAVGTFGELLQGVLPDHRHFLVTLPITAGSTARFRYADDAGGVTVDAPRKQKSAHAAALALKELGRPGGGQLLLTSELPEGKGLASSSADLVASVRAVADAFGVTFPAATVEALLREVEPSDGVMHDEIVAFLHREVRLHRRLGHLPRLVVVGYDEGGQVDTVTYNRHDTPVPARARAEYGQLLDTLTAAVAAHDLRTVGRVATRSAELHVRTRPRAAFAPLRRACEEADGLGVVIAHSGTMLGVLLAGDDPELESKTVHLRGHCARLGGTSALYHYAPGTTARHPATEENGDVL</sequence>
<dbReference type="InterPro" id="IPR014721">
    <property type="entry name" value="Ribsml_uS5_D2-typ_fold_subgr"/>
</dbReference>
<dbReference type="InterPro" id="IPR012363">
    <property type="entry name" value="PduX"/>
</dbReference>
<evidence type="ECO:0000256" key="1">
    <source>
        <dbReference type="ARBA" id="ARBA00022777"/>
    </source>
</evidence>
<dbReference type="EMBL" id="BAAASE010000003">
    <property type="protein sequence ID" value="GAA2393259.1"/>
    <property type="molecule type" value="Genomic_DNA"/>
</dbReference>
<keyword evidence="4" id="KW-1185">Reference proteome</keyword>
<accession>A0ABP5V5R8</accession>
<reference evidence="4" key="1">
    <citation type="journal article" date="2019" name="Int. J. Syst. Evol. Microbiol.">
        <title>The Global Catalogue of Microorganisms (GCM) 10K type strain sequencing project: providing services to taxonomists for standard genome sequencing and annotation.</title>
        <authorList>
            <consortium name="The Broad Institute Genomics Platform"/>
            <consortium name="The Broad Institute Genome Sequencing Center for Infectious Disease"/>
            <person name="Wu L."/>
            <person name="Ma J."/>
        </authorList>
    </citation>
    <scope>NUCLEOTIDE SEQUENCE [LARGE SCALE GENOMIC DNA]</scope>
    <source>
        <strain evidence="4">JCM 4358</strain>
    </source>
</reference>
<dbReference type="InterPro" id="IPR020568">
    <property type="entry name" value="Ribosomal_Su5_D2-typ_SF"/>
</dbReference>
<keyword evidence="1 3" id="KW-0808">Transferase</keyword>
<proteinExistence type="predicted"/>
<evidence type="ECO:0000313" key="3">
    <source>
        <dbReference type="EMBL" id="GAA2393259.1"/>
    </source>
</evidence>
<dbReference type="Proteomes" id="UP001499986">
    <property type="component" value="Unassembled WGS sequence"/>
</dbReference>
<organism evidence="3 4">
    <name type="scientific">Streptomyces coeruleofuscus</name>
    <dbReference type="NCBI Taxonomy" id="66879"/>
    <lineage>
        <taxon>Bacteria</taxon>
        <taxon>Bacillati</taxon>
        <taxon>Actinomycetota</taxon>
        <taxon>Actinomycetes</taxon>
        <taxon>Kitasatosporales</taxon>
        <taxon>Streptomycetaceae</taxon>
        <taxon>Streptomyces</taxon>
    </lineage>
</organism>
<feature type="domain" description="GHMP kinase N-terminal" evidence="2">
    <location>
        <begin position="86"/>
        <end position="150"/>
    </location>
</feature>
<dbReference type="InterPro" id="IPR006204">
    <property type="entry name" value="GHMP_kinase_N_dom"/>
</dbReference>
<evidence type="ECO:0000313" key="4">
    <source>
        <dbReference type="Proteomes" id="UP001499986"/>
    </source>
</evidence>
<dbReference type="Pfam" id="PF00288">
    <property type="entry name" value="GHMP_kinases_N"/>
    <property type="match status" value="1"/>
</dbReference>
<dbReference type="SUPFAM" id="SSF54211">
    <property type="entry name" value="Ribosomal protein S5 domain 2-like"/>
    <property type="match status" value="1"/>
</dbReference>
<dbReference type="Gene3D" id="3.30.230.10">
    <property type="match status" value="1"/>
</dbReference>